<dbReference type="InterPro" id="IPR050273">
    <property type="entry name" value="GppA/Ppx_hydrolase"/>
</dbReference>
<dbReference type="EMBL" id="DVON01000112">
    <property type="protein sequence ID" value="HIV12522.1"/>
    <property type="molecule type" value="Genomic_DNA"/>
</dbReference>
<name>A0A9D1T5P9_9FIRM</name>
<dbReference type="Gene3D" id="1.10.3210.10">
    <property type="entry name" value="Hypothetical protein af1432"/>
    <property type="match status" value="1"/>
</dbReference>
<dbReference type="InterPro" id="IPR003607">
    <property type="entry name" value="HD/PDEase_dom"/>
</dbReference>
<comment type="caution">
    <text evidence="3">The sequence shown here is derived from an EMBL/GenBank/DDBJ whole genome shotgun (WGS) entry which is preliminary data.</text>
</comment>
<evidence type="ECO:0000313" key="4">
    <source>
        <dbReference type="Proteomes" id="UP000886723"/>
    </source>
</evidence>
<accession>A0A9D1T5P9</accession>
<evidence type="ECO:0000256" key="1">
    <source>
        <dbReference type="ARBA" id="ARBA00007125"/>
    </source>
</evidence>
<dbReference type="Gene3D" id="3.30.420.150">
    <property type="entry name" value="Exopolyphosphatase. Domain 2"/>
    <property type="match status" value="1"/>
</dbReference>
<evidence type="ECO:0000313" key="3">
    <source>
        <dbReference type="EMBL" id="HIV12522.1"/>
    </source>
</evidence>
<dbReference type="SUPFAM" id="SSF109604">
    <property type="entry name" value="HD-domain/PDEase-like"/>
    <property type="match status" value="1"/>
</dbReference>
<dbReference type="AlphaFoldDB" id="A0A9D1T5P9"/>
<organism evidence="3 4">
    <name type="scientific">Candidatus Pullilachnospira stercoravium</name>
    <dbReference type="NCBI Taxonomy" id="2840913"/>
    <lineage>
        <taxon>Bacteria</taxon>
        <taxon>Bacillati</taxon>
        <taxon>Bacillota</taxon>
        <taxon>Clostridia</taxon>
        <taxon>Lachnospirales</taxon>
        <taxon>Lachnospiraceae</taxon>
        <taxon>Lachnospiraceae incertae sedis</taxon>
        <taxon>Candidatus Pullilachnospira</taxon>
    </lineage>
</organism>
<dbReference type="PANTHER" id="PTHR30005">
    <property type="entry name" value="EXOPOLYPHOSPHATASE"/>
    <property type="match status" value="1"/>
</dbReference>
<proteinExistence type="inferred from homology"/>
<reference evidence="3" key="1">
    <citation type="submission" date="2020-10" db="EMBL/GenBank/DDBJ databases">
        <authorList>
            <person name="Gilroy R."/>
        </authorList>
    </citation>
    <scope>NUCLEOTIDE SEQUENCE</scope>
    <source>
        <strain evidence="3">ChiBcec2-4451</strain>
    </source>
</reference>
<sequence length="285" mass="32494">ETGDQQVISKDKFMELYQKIITRSPIELAMIMNIPLENATLLMPAAIIYRCFLDELGADTIWAPGIVLTDGMAYDYAESKKMLRSSHNFDNDIVMACRNIGKRYGVSKAHVQAVAEIALTIFDSMKKIHGLSPRERLLLECAVYLHDCGKFISLVNSVECTCQIIMATEIIGLSHREREMIAQTVRFNTLPMESYEQVSRWTDLTLEDYLTITKLAAILRLSNAMDRSHLQKIEKLRAAVRDGKLVLNLETKKDYTLEKGLLGEKIEFFEEVFGVRPVLKVKRKL</sequence>
<protein>
    <submittedName>
        <fullName evidence="3">HD domain-containing protein</fullName>
    </submittedName>
</protein>
<dbReference type="GO" id="GO:0016462">
    <property type="term" value="F:pyrophosphatase activity"/>
    <property type="evidence" value="ECO:0007669"/>
    <property type="project" value="TreeGrafter"/>
</dbReference>
<gene>
    <name evidence="3" type="ORF">IAA63_05205</name>
</gene>
<dbReference type="Pfam" id="PF21447">
    <property type="entry name" value="Ppx-GppA_III"/>
    <property type="match status" value="1"/>
</dbReference>
<dbReference type="PANTHER" id="PTHR30005:SF0">
    <property type="entry name" value="RETROGRADE REGULATION PROTEIN 2"/>
    <property type="match status" value="1"/>
</dbReference>
<dbReference type="CDD" id="cd00077">
    <property type="entry name" value="HDc"/>
    <property type="match status" value="1"/>
</dbReference>
<reference evidence="3" key="2">
    <citation type="journal article" date="2021" name="PeerJ">
        <title>Extensive microbial diversity within the chicken gut microbiome revealed by metagenomics and culture.</title>
        <authorList>
            <person name="Gilroy R."/>
            <person name="Ravi A."/>
            <person name="Getino M."/>
            <person name="Pursley I."/>
            <person name="Horton D.L."/>
            <person name="Alikhan N.F."/>
            <person name="Baker D."/>
            <person name="Gharbi K."/>
            <person name="Hall N."/>
            <person name="Watson M."/>
            <person name="Adriaenssens E.M."/>
            <person name="Foster-Nyarko E."/>
            <person name="Jarju S."/>
            <person name="Secka A."/>
            <person name="Antonio M."/>
            <person name="Oren A."/>
            <person name="Chaudhuri R.R."/>
            <person name="La Ragione R."/>
            <person name="Hildebrand F."/>
            <person name="Pallen M.J."/>
        </authorList>
    </citation>
    <scope>NUCLEOTIDE SEQUENCE</scope>
    <source>
        <strain evidence="3">ChiBcec2-4451</strain>
    </source>
</reference>
<feature type="domain" description="Ppx/GppA phosphatase C-terminal" evidence="2">
    <location>
        <begin position="98"/>
        <end position="262"/>
    </location>
</feature>
<dbReference type="Proteomes" id="UP000886723">
    <property type="component" value="Unassembled WGS sequence"/>
</dbReference>
<evidence type="ECO:0000259" key="2">
    <source>
        <dbReference type="Pfam" id="PF21447"/>
    </source>
</evidence>
<feature type="non-terminal residue" evidence="3">
    <location>
        <position position="1"/>
    </location>
</feature>
<dbReference type="InterPro" id="IPR048950">
    <property type="entry name" value="Ppx_GppA_C"/>
</dbReference>
<comment type="similarity">
    <text evidence="1">Belongs to the GppA/Ppx family.</text>
</comment>